<sequence length="508" mass="57059">MGNRSSNPGGNHNLKPRQRQLGVNDVPSKDKHPPVRIVSNSPPPRRQPKPSAALIGNVLGNPLRDVRSEYSFGVELGRGQFGVTYLVRNNVTGQQFACKTIAKKKLVNPADVEDVRREVQILHHLSGYENIVALKGAYEDKYSVNLVMELCEGGELFERITKRGHYSERGAAWICRTMVKVVQICHSLGVMHRDLKPENFLFANRSEDAALKAVDFGLSVFYSPGEKFTDLVGSIFYIAPEVLRRSYGPEADIWSVGVILYILLSGVPPFWAKTDQGILDAIRIGHLNFASEPWPSISIGAKDVVKKMLNSNPKERWTATSILQHPWMREDGEAPDVPLDNVVLSRMKQFSATNKLKKLALTVIAKSLNEEEIIGLKKMFMAMDTDKSGTITLEELKNGLTLLGSSLVESEVTKLMQAADVDENGTIDYTEFIAATMNLNKIEKEDRIRSTFRYFDKDKSGYITIEELNEVLREHSMGDHHIIQDILKEVDTDNDGRINYNEFVAMMH</sequence>
<organism evidence="1 2">
    <name type="scientific">Diphasiastrum complanatum</name>
    <name type="common">Issler's clubmoss</name>
    <name type="synonym">Lycopodium complanatum</name>
    <dbReference type="NCBI Taxonomy" id="34168"/>
    <lineage>
        <taxon>Eukaryota</taxon>
        <taxon>Viridiplantae</taxon>
        <taxon>Streptophyta</taxon>
        <taxon>Embryophyta</taxon>
        <taxon>Tracheophyta</taxon>
        <taxon>Lycopodiopsida</taxon>
        <taxon>Lycopodiales</taxon>
        <taxon>Lycopodiaceae</taxon>
        <taxon>Lycopodioideae</taxon>
        <taxon>Diphasiastrum</taxon>
    </lineage>
</organism>
<accession>A0ACC2CUN9</accession>
<gene>
    <name evidence="1" type="ORF">O6H91_08G007900</name>
</gene>
<evidence type="ECO:0000313" key="2">
    <source>
        <dbReference type="Proteomes" id="UP001162992"/>
    </source>
</evidence>
<proteinExistence type="predicted"/>
<dbReference type="EMBL" id="CM055099">
    <property type="protein sequence ID" value="KAJ7545741.1"/>
    <property type="molecule type" value="Genomic_DNA"/>
</dbReference>
<reference evidence="2" key="1">
    <citation type="journal article" date="2024" name="Proc. Natl. Acad. Sci. U.S.A.">
        <title>Extraordinary preservation of gene collinearity over three hundred million years revealed in homosporous lycophytes.</title>
        <authorList>
            <person name="Li C."/>
            <person name="Wickell D."/>
            <person name="Kuo L.Y."/>
            <person name="Chen X."/>
            <person name="Nie B."/>
            <person name="Liao X."/>
            <person name="Peng D."/>
            <person name="Ji J."/>
            <person name="Jenkins J."/>
            <person name="Williams M."/>
            <person name="Shu S."/>
            <person name="Plott C."/>
            <person name="Barry K."/>
            <person name="Rajasekar S."/>
            <person name="Grimwood J."/>
            <person name="Han X."/>
            <person name="Sun S."/>
            <person name="Hou Z."/>
            <person name="He W."/>
            <person name="Dai G."/>
            <person name="Sun C."/>
            <person name="Schmutz J."/>
            <person name="Leebens-Mack J.H."/>
            <person name="Li F.W."/>
            <person name="Wang L."/>
        </authorList>
    </citation>
    <scope>NUCLEOTIDE SEQUENCE [LARGE SCALE GENOMIC DNA]</scope>
    <source>
        <strain evidence="2">cv. PW_Plant_1</strain>
    </source>
</reference>
<name>A0ACC2CUN9_DIPCM</name>
<protein>
    <submittedName>
        <fullName evidence="1">Uncharacterized protein</fullName>
    </submittedName>
</protein>
<comment type="caution">
    <text evidence="1">The sequence shown here is derived from an EMBL/GenBank/DDBJ whole genome shotgun (WGS) entry which is preliminary data.</text>
</comment>
<dbReference type="Proteomes" id="UP001162992">
    <property type="component" value="Chromosome 8"/>
</dbReference>
<evidence type="ECO:0000313" key="1">
    <source>
        <dbReference type="EMBL" id="KAJ7545741.1"/>
    </source>
</evidence>
<keyword evidence="2" id="KW-1185">Reference proteome</keyword>